<organism evidence="2 3">
    <name type="scientific">Parthenolecanium corni</name>
    <dbReference type="NCBI Taxonomy" id="536013"/>
    <lineage>
        <taxon>Eukaryota</taxon>
        <taxon>Metazoa</taxon>
        <taxon>Ecdysozoa</taxon>
        <taxon>Arthropoda</taxon>
        <taxon>Hexapoda</taxon>
        <taxon>Insecta</taxon>
        <taxon>Pterygota</taxon>
        <taxon>Neoptera</taxon>
        <taxon>Paraneoptera</taxon>
        <taxon>Hemiptera</taxon>
        <taxon>Sternorrhyncha</taxon>
        <taxon>Coccoidea</taxon>
        <taxon>Coccidae</taxon>
        <taxon>Parthenolecanium</taxon>
    </lineage>
</organism>
<comment type="caution">
    <text evidence="2">The sequence shown here is derived from an EMBL/GenBank/DDBJ whole genome shotgun (WGS) entry which is preliminary data.</text>
</comment>
<gene>
    <name evidence="2" type="ORF">V9T40_007606</name>
</gene>
<feature type="transmembrane region" description="Helical" evidence="1">
    <location>
        <begin position="84"/>
        <end position="117"/>
    </location>
</feature>
<dbReference type="Proteomes" id="UP001367676">
    <property type="component" value="Unassembled WGS sequence"/>
</dbReference>
<dbReference type="AlphaFoldDB" id="A0AAN9Y4B9"/>
<name>A0AAN9Y4B9_9HEMI</name>
<evidence type="ECO:0000313" key="3">
    <source>
        <dbReference type="Proteomes" id="UP001367676"/>
    </source>
</evidence>
<evidence type="ECO:0000313" key="2">
    <source>
        <dbReference type="EMBL" id="KAK7592854.1"/>
    </source>
</evidence>
<evidence type="ECO:0000256" key="1">
    <source>
        <dbReference type="SAM" id="Phobius"/>
    </source>
</evidence>
<proteinExistence type="predicted"/>
<feature type="transmembrane region" description="Helical" evidence="1">
    <location>
        <begin position="52"/>
        <end position="78"/>
    </location>
</feature>
<evidence type="ECO:0008006" key="4">
    <source>
        <dbReference type="Google" id="ProtNLM"/>
    </source>
</evidence>
<dbReference type="EMBL" id="JBBCAQ010000020">
    <property type="protein sequence ID" value="KAK7592854.1"/>
    <property type="molecule type" value="Genomic_DNA"/>
</dbReference>
<keyword evidence="3" id="KW-1185">Reference proteome</keyword>
<keyword evidence="1" id="KW-0812">Transmembrane</keyword>
<protein>
    <recommendedName>
        <fullName evidence="4">Promethin</fullName>
    </recommendedName>
</protein>
<sequence>MNWPVHVAINLERLFIAMEKRMKKCTPNSLYQEYLHYLEYYPVMTILSTISFVTYSIPIAFFIGFGVVTSILTFSGFLLIEGTILGGGLIVLLTVLAIISCGLFSLIFACWSFGYVFSQIFEFASMNVKMEPLAPERERTLSDNHHQFRSSSGISD</sequence>
<keyword evidence="1" id="KW-1133">Transmembrane helix</keyword>
<accession>A0AAN9Y4B9</accession>
<keyword evidence="1" id="KW-0472">Membrane</keyword>
<reference evidence="2 3" key="1">
    <citation type="submission" date="2024-03" db="EMBL/GenBank/DDBJ databases">
        <title>Adaptation during the transition from Ophiocordyceps entomopathogen to insect associate is accompanied by gene loss and intensified selection.</title>
        <authorList>
            <person name="Ward C.M."/>
            <person name="Onetto C.A."/>
            <person name="Borneman A.R."/>
        </authorList>
    </citation>
    <scope>NUCLEOTIDE SEQUENCE [LARGE SCALE GENOMIC DNA]</scope>
    <source>
        <strain evidence="2">AWRI1</strain>
        <tissue evidence="2">Single Adult Female</tissue>
    </source>
</reference>
<dbReference type="Pfam" id="PF16015">
    <property type="entry name" value="Promethin"/>
    <property type="match status" value="1"/>
</dbReference>